<dbReference type="EnsemblPlants" id="novel_model_661_5bd9a17a">
    <property type="protein sequence ID" value="cds.novel_model_661_5bd9a17a"/>
    <property type="gene ID" value="novel_gene_361_5bd9a17a"/>
</dbReference>
<dbReference type="Proteomes" id="UP000596661">
    <property type="component" value="Chromosome 1"/>
</dbReference>
<organism evidence="1 2">
    <name type="scientific">Cannabis sativa</name>
    <name type="common">Hemp</name>
    <name type="synonym">Marijuana</name>
    <dbReference type="NCBI Taxonomy" id="3483"/>
    <lineage>
        <taxon>Eukaryota</taxon>
        <taxon>Viridiplantae</taxon>
        <taxon>Streptophyta</taxon>
        <taxon>Embryophyta</taxon>
        <taxon>Tracheophyta</taxon>
        <taxon>Spermatophyta</taxon>
        <taxon>Magnoliopsida</taxon>
        <taxon>eudicotyledons</taxon>
        <taxon>Gunneridae</taxon>
        <taxon>Pentapetalae</taxon>
        <taxon>rosids</taxon>
        <taxon>fabids</taxon>
        <taxon>Rosales</taxon>
        <taxon>Cannabaceae</taxon>
        <taxon>Cannabis</taxon>
    </lineage>
</organism>
<dbReference type="EMBL" id="UZAU01000018">
    <property type="status" value="NOT_ANNOTATED_CDS"/>
    <property type="molecule type" value="Genomic_DNA"/>
</dbReference>
<sequence>MSAGGTTSYLNGGDDFLIADDDLWFWLCFKIILWTKNFHKIVLCSDQTLLQISPLTTTKKVIKNIQKRFSGRTS</sequence>
<evidence type="ECO:0000313" key="1">
    <source>
        <dbReference type="EnsemblPlants" id="cds.novel_model_661_5bd9a17a"/>
    </source>
</evidence>
<name>A0A803R992_CANSA</name>
<accession>A0A803R992</accession>
<reference evidence="1" key="1">
    <citation type="submission" date="2018-11" db="EMBL/GenBank/DDBJ databases">
        <authorList>
            <person name="Grassa J C."/>
        </authorList>
    </citation>
    <scope>NUCLEOTIDE SEQUENCE [LARGE SCALE GENOMIC DNA]</scope>
</reference>
<dbReference type="AlphaFoldDB" id="A0A803R992"/>
<dbReference type="Gramene" id="novel_model_661_5bd9a17a">
    <property type="protein sequence ID" value="cds.novel_model_661_5bd9a17a"/>
    <property type="gene ID" value="novel_gene_361_5bd9a17a"/>
</dbReference>
<proteinExistence type="predicted"/>
<reference evidence="1" key="2">
    <citation type="submission" date="2021-03" db="UniProtKB">
        <authorList>
            <consortium name="EnsemblPlants"/>
        </authorList>
    </citation>
    <scope>IDENTIFICATION</scope>
</reference>
<keyword evidence="2" id="KW-1185">Reference proteome</keyword>
<evidence type="ECO:0000313" key="2">
    <source>
        <dbReference type="Proteomes" id="UP000596661"/>
    </source>
</evidence>
<protein>
    <submittedName>
        <fullName evidence="1">Uncharacterized protein</fullName>
    </submittedName>
</protein>